<dbReference type="GO" id="GO:0004175">
    <property type="term" value="F:endopeptidase activity"/>
    <property type="evidence" value="ECO:0007669"/>
    <property type="project" value="UniProtKB-ARBA"/>
</dbReference>
<keyword evidence="1" id="KW-0812">Transmembrane</keyword>
<feature type="transmembrane region" description="Helical" evidence="1">
    <location>
        <begin position="183"/>
        <end position="201"/>
    </location>
</feature>
<dbReference type="GO" id="GO:0006508">
    <property type="term" value="P:proteolysis"/>
    <property type="evidence" value="ECO:0007669"/>
    <property type="project" value="UniProtKB-KW"/>
</dbReference>
<feature type="transmembrane region" description="Helical" evidence="1">
    <location>
        <begin position="160"/>
        <end position="177"/>
    </location>
</feature>
<evidence type="ECO:0000313" key="4">
    <source>
        <dbReference type="Proteomes" id="UP000526125"/>
    </source>
</evidence>
<evidence type="ECO:0000313" key="3">
    <source>
        <dbReference type="EMBL" id="NUU74428.1"/>
    </source>
</evidence>
<dbReference type="Pfam" id="PF02517">
    <property type="entry name" value="Rce1-like"/>
    <property type="match status" value="1"/>
</dbReference>
<sequence length="230" mass="26386">MQIKSLIRPGIKIILIFLIGYTMSHFLREWINAICYAQGVPDEVRIIVSRFSVIAYVLPFLVISPRNVFPSEILRVGNFRASISFPFIWRGKADPLWRFLIIFAVIMALGTFYFIFSYLNDLERNELKLLLYYGLIFSLVNSILEEWVWRGVALHQYVQWSGNVYGLIVTSLLFGMSHYDLGFSVWVCIAFAIGGFFMGGVAIRSKGIVASIVMHVYMNLIFTMTGMIFS</sequence>
<name>A0A7Y6BSY2_9BACL</name>
<feature type="transmembrane region" description="Helical" evidence="1">
    <location>
        <begin position="9"/>
        <end position="27"/>
    </location>
</feature>
<feature type="transmembrane region" description="Helical" evidence="1">
    <location>
        <begin position="96"/>
        <end position="118"/>
    </location>
</feature>
<keyword evidence="1" id="KW-0472">Membrane</keyword>
<dbReference type="Proteomes" id="UP000526125">
    <property type="component" value="Unassembled WGS sequence"/>
</dbReference>
<protein>
    <submittedName>
        <fullName evidence="3">CPBP family intramembrane metalloprotease</fullName>
    </submittedName>
</protein>
<dbReference type="GO" id="GO:0008237">
    <property type="term" value="F:metallopeptidase activity"/>
    <property type="evidence" value="ECO:0007669"/>
    <property type="project" value="UniProtKB-KW"/>
</dbReference>
<evidence type="ECO:0000259" key="2">
    <source>
        <dbReference type="Pfam" id="PF02517"/>
    </source>
</evidence>
<dbReference type="EMBL" id="JABMCB010000146">
    <property type="protein sequence ID" value="NUU74428.1"/>
    <property type="molecule type" value="Genomic_DNA"/>
</dbReference>
<dbReference type="GO" id="GO:0080120">
    <property type="term" value="P:CAAX-box protein maturation"/>
    <property type="evidence" value="ECO:0007669"/>
    <property type="project" value="UniProtKB-ARBA"/>
</dbReference>
<feature type="transmembrane region" description="Helical" evidence="1">
    <location>
        <begin position="208"/>
        <end position="229"/>
    </location>
</feature>
<reference evidence="3 4" key="1">
    <citation type="submission" date="2020-05" db="EMBL/GenBank/DDBJ databases">
        <title>Genome Sequencing of Type Strains.</title>
        <authorList>
            <person name="Lemaire J.F."/>
            <person name="Inderbitzin P."/>
            <person name="Gregorio O.A."/>
            <person name="Collins S.B."/>
            <person name="Wespe N."/>
            <person name="Knight-Connoni V."/>
        </authorList>
    </citation>
    <scope>NUCLEOTIDE SEQUENCE [LARGE SCALE GENOMIC DNA]</scope>
    <source>
        <strain evidence="3 4">LMG 21957</strain>
    </source>
</reference>
<proteinExistence type="predicted"/>
<keyword evidence="1" id="KW-1133">Transmembrane helix</keyword>
<feature type="transmembrane region" description="Helical" evidence="1">
    <location>
        <begin position="130"/>
        <end position="148"/>
    </location>
</feature>
<dbReference type="InterPro" id="IPR003675">
    <property type="entry name" value="Rce1/LyrA-like_dom"/>
</dbReference>
<evidence type="ECO:0000256" key="1">
    <source>
        <dbReference type="SAM" id="Phobius"/>
    </source>
</evidence>
<keyword evidence="3" id="KW-0482">Metalloprotease</keyword>
<dbReference type="RefSeq" id="WP_175394345.1">
    <property type="nucleotide sequence ID" value="NZ_JABMCB010000146.1"/>
</dbReference>
<keyword evidence="3" id="KW-0645">Protease</keyword>
<feature type="transmembrane region" description="Helical" evidence="1">
    <location>
        <begin position="47"/>
        <end position="65"/>
    </location>
</feature>
<dbReference type="AlphaFoldDB" id="A0A7Y6BSY2"/>
<accession>A0A7Y6BSY2</accession>
<gene>
    <name evidence="3" type="ORF">HP552_04045</name>
</gene>
<organism evidence="3 4">
    <name type="scientific">Paenibacillus xylanilyticus</name>
    <dbReference type="NCBI Taxonomy" id="248903"/>
    <lineage>
        <taxon>Bacteria</taxon>
        <taxon>Bacillati</taxon>
        <taxon>Bacillota</taxon>
        <taxon>Bacilli</taxon>
        <taxon>Bacillales</taxon>
        <taxon>Paenibacillaceae</taxon>
        <taxon>Paenibacillus</taxon>
    </lineage>
</organism>
<keyword evidence="4" id="KW-1185">Reference proteome</keyword>
<keyword evidence="3" id="KW-0378">Hydrolase</keyword>
<feature type="domain" description="CAAX prenyl protease 2/Lysostaphin resistance protein A-like" evidence="2">
    <location>
        <begin position="130"/>
        <end position="221"/>
    </location>
</feature>
<comment type="caution">
    <text evidence="3">The sequence shown here is derived from an EMBL/GenBank/DDBJ whole genome shotgun (WGS) entry which is preliminary data.</text>
</comment>